<accession>A0A813EYB6</accession>
<evidence type="ECO:0000256" key="1">
    <source>
        <dbReference type="SAM" id="Phobius"/>
    </source>
</evidence>
<dbReference type="EMBL" id="CAJNNV010017112">
    <property type="protein sequence ID" value="CAE8604919.1"/>
    <property type="molecule type" value="Genomic_DNA"/>
</dbReference>
<keyword evidence="1" id="KW-0472">Membrane</keyword>
<sequence>MADPQVQAAIQKAGKDALQDPAVQAQILATVQEKFPAAATAAKDKIKEWANDPEVQKQAYKMAGVAADAAWRSVSEVSNLIEQGPAGVRVLAFFGGLGALVKSIMVLFGLLNPIDASLHLALYVVHGYQAIFSITTMLFEAKPEWIEQIPGLNSYQDMLLEKAKFLSEVLGRGLFCGFQGTLWLCFASLSSLDTLALGVWFMLMATFHISMHFGIMPQEVAAKFRSAREMVTTSAAGSRE</sequence>
<feature type="transmembrane region" description="Helical" evidence="1">
    <location>
        <begin position="195"/>
        <end position="215"/>
    </location>
</feature>
<dbReference type="AlphaFoldDB" id="A0A813EYB6"/>
<keyword evidence="3" id="KW-1185">Reference proteome</keyword>
<dbReference type="OrthoDB" id="436865at2759"/>
<organism evidence="2 3">
    <name type="scientific">Polarella glacialis</name>
    <name type="common">Dinoflagellate</name>
    <dbReference type="NCBI Taxonomy" id="89957"/>
    <lineage>
        <taxon>Eukaryota</taxon>
        <taxon>Sar</taxon>
        <taxon>Alveolata</taxon>
        <taxon>Dinophyceae</taxon>
        <taxon>Suessiales</taxon>
        <taxon>Suessiaceae</taxon>
        <taxon>Polarella</taxon>
    </lineage>
</organism>
<name>A0A813EYB6_POLGL</name>
<keyword evidence="1" id="KW-0812">Transmembrane</keyword>
<feature type="transmembrane region" description="Helical" evidence="1">
    <location>
        <begin position="90"/>
        <end position="114"/>
    </location>
</feature>
<feature type="non-terminal residue" evidence="2">
    <location>
        <position position="240"/>
    </location>
</feature>
<protein>
    <submittedName>
        <fullName evidence="2">Uncharacterized protein</fullName>
    </submittedName>
</protein>
<dbReference type="Proteomes" id="UP000654075">
    <property type="component" value="Unassembled WGS sequence"/>
</dbReference>
<proteinExistence type="predicted"/>
<evidence type="ECO:0000313" key="3">
    <source>
        <dbReference type="Proteomes" id="UP000654075"/>
    </source>
</evidence>
<gene>
    <name evidence="2" type="ORF">PGLA1383_LOCUS23059</name>
</gene>
<comment type="caution">
    <text evidence="2">The sequence shown here is derived from an EMBL/GenBank/DDBJ whole genome shotgun (WGS) entry which is preliminary data.</text>
</comment>
<reference evidence="2" key="1">
    <citation type="submission" date="2021-02" db="EMBL/GenBank/DDBJ databases">
        <authorList>
            <person name="Dougan E. K."/>
            <person name="Rhodes N."/>
            <person name="Thang M."/>
            <person name="Chan C."/>
        </authorList>
    </citation>
    <scope>NUCLEOTIDE SEQUENCE</scope>
</reference>
<evidence type="ECO:0000313" key="2">
    <source>
        <dbReference type="EMBL" id="CAE8604919.1"/>
    </source>
</evidence>
<keyword evidence="1" id="KW-1133">Transmembrane helix</keyword>